<keyword evidence="1" id="KW-0732">Signal</keyword>
<organism evidence="2 3">
    <name type="scientific">Strongylus vulgaris</name>
    <name type="common">Blood worm</name>
    <dbReference type="NCBI Taxonomy" id="40348"/>
    <lineage>
        <taxon>Eukaryota</taxon>
        <taxon>Metazoa</taxon>
        <taxon>Ecdysozoa</taxon>
        <taxon>Nematoda</taxon>
        <taxon>Chromadorea</taxon>
        <taxon>Rhabditida</taxon>
        <taxon>Rhabditina</taxon>
        <taxon>Rhabditomorpha</taxon>
        <taxon>Strongyloidea</taxon>
        <taxon>Strongylidae</taxon>
        <taxon>Strongylus</taxon>
    </lineage>
</organism>
<dbReference type="Proteomes" id="UP000270094">
    <property type="component" value="Unassembled WGS sequence"/>
</dbReference>
<evidence type="ECO:0000313" key="2">
    <source>
        <dbReference type="EMBL" id="VDM75142.1"/>
    </source>
</evidence>
<dbReference type="AlphaFoldDB" id="A0A3P7L719"/>
<sequence length="128" mass="14044">MFNEGEMAAMATFAVLLWQSFLLVLLVPSVVPKEQKEVLLVPSVVLKEQKEVCSSGKVLGCERKCYPSCGVEKDCPEVDKCLKKKCQCPKGKVENSKGECVDPSECTTALVRAKRQTPISNVSFTSDL</sequence>
<evidence type="ECO:0000256" key="1">
    <source>
        <dbReference type="SAM" id="SignalP"/>
    </source>
</evidence>
<evidence type="ECO:0008006" key="4">
    <source>
        <dbReference type="Google" id="ProtNLM"/>
    </source>
</evidence>
<protein>
    <recommendedName>
        <fullName evidence="4">TIL domain-containing protein</fullName>
    </recommendedName>
</protein>
<gene>
    <name evidence="2" type="ORF">SVUK_LOCUS10140</name>
</gene>
<proteinExistence type="predicted"/>
<feature type="chain" id="PRO_5018322925" description="TIL domain-containing protein" evidence="1">
    <location>
        <begin position="33"/>
        <end position="128"/>
    </location>
</feature>
<accession>A0A3P7L719</accession>
<name>A0A3P7L719_STRVU</name>
<keyword evidence="3" id="KW-1185">Reference proteome</keyword>
<evidence type="ECO:0000313" key="3">
    <source>
        <dbReference type="Proteomes" id="UP000270094"/>
    </source>
</evidence>
<reference evidence="2 3" key="1">
    <citation type="submission" date="2018-11" db="EMBL/GenBank/DDBJ databases">
        <authorList>
            <consortium name="Pathogen Informatics"/>
        </authorList>
    </citation>
    <scope>NUCLEOTIDE SEQUENCE [LARGE SCALE GENOMIC DNA]</scope>
</reference>
<dbReference type="EMBL" id="UYYB01094967">
    <property type="protein sequence ID" value="VDM75142.1"/>
    <property type="molecule type" value="Genomic_DNA"/>
</dbReference>
<feature type="signal peptide" evidence="1">
    <location>
        <begin position="1"/>
        <end position="32"/>
    </location>
</feature>